<evidence type="ECO:0000259" key="1">
    <source>
        <dbReference type="Pfam" id="PF18765"/>
    </source>
</evidence>
<dbReference type="Pfam" id="PF18765">
    <property type="entry name" value="Polbeta"/>
    <property type="match status" value="1"/>
</dbReference>
<dbReference type="AlphaFoldDB" id="A0A540VR23"/>
<dbReference type="GO" id="GO:0016740">
    <property type="term" value="F:transferase activity"/>
    <property type="evidence" value="ECO:0007669"/>
    <property type="project" value="UniProtKB-KW"/>
</dbReference>
<proteinExistence type="predicted"/>
<gene>
    <name evidence="2" type="ORF">FKY71_09845</name>
</gene>
<dbReference type="Gene3D" id="3.30.460.10">
    <property type="entry name" value="Beta Polymerase, domain 2"/>
    <property type="match status" value="1"/>
</dbReference>
<dbReference type="Proteomes" id="UP000315400">
    <property type="component" value="Unassembled WGS sequence"/>
</dbReference>
<organism evidence="2 3">
    <name type="scientific">Spiribacter salinus</name>
    <dbReference type="NCBI Taxonomy" id="1335746"/>
    <lineage>
        <taxon>Bacteria</taxon>
        <taxon>Pseudomonadati</taxon>
        <taxon>Pseudomonadota</taxon>
        <taxon>Gammaproteobacteria</taxon>
        <taxon>Chromatiales</taxon>
        <taxon>Ectothiorhodospiraceae</taxon>
        <taxon>Spiribacter</taxon>
    </lineage>
</organism>
<dbReference type="SUPFAM" id="SSF81301">
    <property type="entry name" value="Nucleotidyltransferase"/>
    <property type="match status" value="1"/>
</dbReference>
<accession>A0A540VR23</accession>
<dbReference type="InterPro" id="IPR043519">
    <property type="entry name" value="NT_sf"/>
</dbReference>
<feature type="domain" description="Polymerase beta nucleotidyltransferase" evidence="1">
    <location>
        <begin position="9"/>
        <end position="94"/>
    </location>
</feature>
<dbReference type="NCBIfam" id="NF047752">
    <property type="entry name" value="MntA_antitoxin"/>
    <property type="match status" value="1"/>
</dbReference>
<protein>
    <submittedName>
        <fullName evidence="2">Nucleotidyltransferase domain-containing protein</fullName>
    </submittedName>
</protein>
<dbReference type="PANTHER" id="PTHR43852">
    <property type="entry name" value="NUCLEOTIDYLTRANSFERASE"/>
    <property type="match status" value="1"/>
</dbReference>
<comment type="caution">
    <text evidence="2">The sequence shown here is derived from an EMBL/GenBank/DDBJ whole genome shotgun (WGS) entry which is preliminary data.</text>
</comment>
<keyword evidence="2" id="KW-0808">Transferase</keyword>
<dbReference type="InterPro" id="IPR041633">
    <property type="entry name" value="Polbeta"/>
</dbReference>
<dbReference type="EMBL" id="VIFK01000083">
    <property type="protein sequence ID" value="TQE99211.1"/>
    <property type="molecule type" value="Genomic_DNA"/>
</dbReference>
<evidence type="ECO:0000313" key="2">
    <source>
        <dbReference type="EMBL" id="TQE99211.1"/>
    </source>
</evidence>
<evidence type="ECO:0000313" key="3">
    <source>
        <dbReference type="Proteomes" id="UP000315400"/>
    </source>
</evidence>
<name>A0A540VR23_9GAMM</name>
<dbReference type="CDD" id="cd05403">
    <property type="entry name" value="NT_KNTase_like"/>
    <property type="match status" value="1"/>
</dbReference>
<sequence length="131" mass="14265">MLSREGHRVREILAGHPELELAVLFGSQARGTAGPASDLDLAVSAGRPLNTDERMSLIAELASVTGRSIDLVDLARVGEPLLGQIVTGGVQLAGEREAFGRLMSRHLFEQADFLPLRERILAERRRAWIGD</sequence>
<dbReference type="InterPro" id="IPR052930">
    <property type="entry name" value="TA_antitoxin_MntA"/>
</dbReference>
<dbReference type="PANTHER" id="PTHR43852:SF2">
    <property type="entry name" value="PROTEIN ADENYLYLTRANSFERASE MNTA"/>
    <property type="match status" value="1"/>
</dbReference>
<reference evidence="2 3" key="1">
    <citation type="submission" date="2019-06" db="EMBL/GenBank/DDBJ databases">
        <title>Metagenome assembled Genome of Spiribacter salinus SL48-SHIP from the microbial mat of Salt Lake 48 (Novosibirsk region, Russia).</title>
        <authorList>
            <person name="Shipova A."/>
            <person name="Rozanov A.S."/>
            <person name="Bryanskaya A.V."/>
            <person name="Peltek S.E."/>
        </authorList>
    </citation>
    <scope>NUCLEOTIDE SEQUENCE [LARGE SCALE GENOMIC DNA]</scope>
    <source>
        <strain evidence="2">SL48-SHIP-2</strain>
    </source>
</reference>